<evidence type="ECO:0000313" key="1">
    <source>
        <dbReference type="EMBL" id="KAK2561934.1"/>
    </source>
</evidence>
<accession>A0AAD9V5F1</accession>
<dbReference type="Proteomes" id="UP001249851">
    <property type="component" value="Unassembled WGS sequence"/>
</dbReference>
<reference evidence="1" key="1">
    <citation type="journal article" date="2023" name="G3 (Bethesda)">
        <title>Whole genome assembly and annotation of the endangered Caribbean coral Acropora cervicornis.</title>
        <authorList>
            <person name="Selwyn J.D."/>
            <person name="Vollmer S.V."/>
        </authorList>
    </citation>
    <scope>NUCLEOTIDE SEQUENCE</scope>
    <source>
        <strain evidence="1">K2</strain>
    </source>
</reference>
<dbReference type="EMBL" id="JARQWQ010000031">
    <property type="protein sequence ID" value="KAK2561934.1"/>
    <property type="molecule type" value="Genomic_DNA"/>
</dbReference>
<reference evidence="1" key="2">
    <citation type="journal article" date="2023" name="Science">
        <title>Genomic signatures of disease resistance in endangered staghorn corals.</title>
        <authorList>
            <person name="Vollmer S.V."/>
            <person name="Selwyn J.D."/>
            <person name="Despard B.A."/>
            <person name="Roesel C.L."/>
        </authorList>
    </citation>
    <scope>NUCLEOTIDE SEQUENCE</scope>
    <source>
        <strain evidence="1">K2</strain>
    </source>
</reference>
<sequence length="138" mass="15542">MNVEEKRAGHEMSKPEAVQFVVEIYSSKISEIGKFNYLLELVQGETRLNLSAKPENSKGKLKNHHIRRLVFREEAPTAEKLPENLIHLGAADIQRIKSTEPGSNPDTDPGAKFTMLGCVTAERSDPSWRIQKERKVSS</sequence>
<protein>
    <submittedName>
        <fullName evidence="1">Uncharacterized protein</fullName>
    </submittedName>
</protein>
<name>A0AAD9V5F1_ACRCE</name>
<evidence type="ECO:0000313" key="2">
    <source>
        <dbReference type="Proteomes" id="UP001249851"/>
    </source>
</evidence>
<dbReference type="AlphaFoldDB" id="A0AAD9V5F1"/>
<comment type="caution">
    <text evidence="1">The sequence shown here is derived from an EMBL/GenBank/DDBJ whole genome shotgun (WGS) entry which is preliminary data.</text>
</comment>
<organism evidence="1 2">
    <name type="scientific">Acropora cervicornis</name>
    <name type="common">Staghorn coral</name>
    <dbReference type="NCBI Taxonomy" id="6130"/>
    <lineage>
        <taxon>Eukaryota</taxon>
        <taxon>Metazoa</taxon>
        <taxon>Cnidaria</taxon>
        <taxon>Anthozoa</taxon>
        <taxon>Hexacorallia</taxon>
        <taxon>Scleractinia</taxon>
        <taxon>Astrocoeniina</taxon>
        <taxon>Acroporidae</taxon>
        <taxon>Acropora</taxon>
    </lineage>
</organism>
<gene>
    <name evidence="1" type="ORF">P5673_015354</name>
</gene>
<proteinExistence type="predicted"/>
<keyword evidence="2" id="KW-1185">Reference proteome</keyword>